<feature type="domain" description="MATH" evidence="1">
    <location>
        <begin position="97"/>
        <end position="226"/>
    </location>
</feature>
<dbReference type="SUPFAM" id="SSF49599">
    <property type="entry name" value="TRAF domain-like"/>
    <property type="match status" value="1"/>
</dbReference>
<dbReference type="AlphaFoldDB" id="A0AAV9DSF5"/>
<dbReference type="InterPro" id="IPR008974">
    <property type="entry name" value="TRAF-like"/>
</dbReference>
<dbReference type="InterPro" id="IPR002083">
    <property type="entry name" value="MATH/TRAF_dom"/>
</dbReference>
<dbReference type="Pfam" id="PF22486">
    <property type="entry name" value="MATH_2"/>
    <property type="match status" value="1"/>
</dbReference>
<reference evidence="2" key="1">
    <citation type="journal article" date="2023" name="Nat. Commun.">
        <title>Diploid and tetraploid genomes of Acorus and the evolution of monocots.</title>
        <authorList>
            <person name="Ma L."/>
            <person name="Liu K.W."/>
            <person name="Li Z."/>
            <person name="Hsiao Y.Y."/>
            <person name="Qi Y."/>
            <person name="Fu T."/>
            <person name="Tang G.D."/>
            <person name="Zhang D."/>
            <person name="Sun W.H."/>
            <person name="Liu D.K."/>
            <person name="Li Y."/>
            <person name="Chen G.Z."/>
            <person name="Liu X.D."/>
            <person name="Liao X.Y."/>
            <person name="Jiang Y.T."/>
            <person name="Yu X."/>
            <person name="Hao Y."/>
            <person name="Huang J."/>
            <person name="Zhao X.W."/>
            <person name="Ke S."/>
            <person name="Chen Y.Y."/>
            <person name="Wu W.L."/>
            <person name="Hsu J.L."/>
            <person name="Lin Y.F."/>
            <person name="Huang M.D."/>
            <person name="Li C.Y."/>
            <person name="Huang L."/>
            <person name="Wang Z.W."/>
            <person name="Zhao X."/>
            <person name="Zhong W.Y."/>
            <person name="Peng D.H."/>
            <person name="Ahmad S."/>
            <person name="Lan S."/>
            <person name="Zhang J.S."/>
            <person name="Tsai W.C."/>
            <person name="Van de Peer Y."/>
            <person name="Liu Z.J."/>
        </authorList>
    </citation>
    <scope>NUCLEOTIDE SEQUENCE</scope>
    <source>
        <strain evidence="2">CP</strain>
    </source>
</reference>
<dbReference type="GO" id="GO:0016787">
    <property type="term" value="F:hydrolase activity"/>
    <property type="evidence" value="ECO:0007669"/>
    <property type="project" value="UniProtKB-KW"/>
</dbReference>
<proteinExistence type="predicted"/>
<dbReference type="Proteomes" id="UP001180020">
    <property type="component" value="Unassembled WGS sequence"/>
</dbReference>
<gene>
    <name evidence="2" type="primary">UBP12</name>
    <name evidence="2" type="ORF">QJS10_CPB11g02115</name>
</gene>
<reference evidence="2" key="2">
    <citation type="submission" date="2023-06" db="EMBL/GenBank/DDBJ databases">
        <authorList>
            <person name="Ma L."/>
            <person name="Liu K.-W."/>
            <person name="Li Z."/>
            <person name="Hsiao Y.-Y."/>
            <person name="Qi Y."/>
            <person name="Fu T."/>
            <person name="Tang G."/>
            <person name="Zhang D."/>
            <person name="Sun W.-H."/>
            <person name="Liu D.-K."/>
            <person name="Li Y."/>
            <person name="Chen G.-Z."/>
            <person name="Liu X.-D."/>
            <person name="Liao X.-Y."/>
            <person name="Jiang Y.-T."/>
            <person name="Yu X."/>
            <person name="Hao Y."/>
            <person name="Huang J."/>
            <person name="Zhao X.-W."/>
            <person name="Ke S."/>
            <person name="Chen Y.-Y."/>
            <person name="Wu W.-L."/>
            <person name="Hsu J.-L."/>
            <person name="Lin Y.-F."/>
            <person name="Huang M.-D."/>
            <person name="Li C.-Y."/>
            <person name="Huang L."/>
            <person name="Wang Z.-W."/>
            <person name="Zhao X."/>
            <person name="Zhong W.-Y."/>
            <person name="Peng D.-H."/>
            <person name="Ahmad S."/>
            <person name="Lan S."/>
            <person name="Zhang J.-S."/>
            <person name="Tsai W.-C."/>
            <person name="Van De Peer Y."/>
            <person name="Liu Z.-J."/>
        </authorList>
    </citation>
    <scope>NUCLEOTIDE SEQUENCE</scope>
    <source>
        <strain evidence="2">CP</strain>
        <tissue evidence="2">Leaves</tissue>
    </source>
</reference>
<accession>A0AAV9DSF5</accession>
<protein>
    <submittedName>
        <fullName evidence="2">Ubiquitin carboxyl-terminal hydrolase 12</fullName>
    </submittedName>
</protein>
<dbReference type="PANTHER" id="PTHR46162">
    <property type="entry name" value="TRAF-LIKE FAMILY PROTEIN"/>
    <property type="match status" value="1"/>
</dbReference>
<organism evidence="2 3">
    <name type="scientific">Acorus calamus</name>
    <name type="common">Sweet flag</name>
    <dbReference type="NCBI Taxonomy" id="4465"/>
    <lineage>
        <taxon>Eukaryota</taxon>
        <taxon>Viridiplantae</taxon>
        <taxon>Streptophyta</taxon>
        <taxon>Embryophyta</taxon>
        <taxon>Tracheophyta</taxon>
        <taxon>Spermatophyta</taxon>
        <taxon>Magnoliopsida</taxon>
        <taxon>Liliopsida</taxon>
        <taxon>Acoraceae</taxon>
        <taxon>Acorus</taxon>
    </lineage>
</organism>
<comment type="caution">
    <text evidence="2">The sequence shown here is derived from an EMBL/GenBank/DDBJ whole genome shotgun (WGS) entry which is preliminary data.</text>
</comment>
<name>A0AAV9DSF5_ACOCL</name>
<keyword evidence="2" id="KW-0378">Hydrolase</keyword>
<evidence type="ECO:0000313" key="2">
    <source>
        <dbReference type="EMBL" id="KAK1304084.1"/>
    </source>
</evidence>
<sequence>MTAVSGCLLRVPLSGHVMESAFNNTKHDCTRHLRRQRKPIFICGRLKQNVRRSAAMEQRVVIMLSDMLLGTKSYNDYQLLPEDGSKEQRISVKNAPPCHFIWTIHSFSQLIKSKTKCLRSGQFEVGGFKWFISFHFVKGTEAGINFFALDFGLFKSFTDQPNQGLDVGFTLRMINQIHSDHREARARQVYNAGHKCYRKNILPIGDLYDPSKGFIVEGACVVEVKFTVFGVIE</sequence>
<dbReference type="EMBL" id="JAUJYO010000011">
    <property type="protein sequence ID" value="KAK1304084.1"/>
    <property type="molecule type" value="Genomic_DNA"/>
</dbReference>
<keyword evidence="3" id="KW-1185">Reference proteome</keyword>
<evidence type="ECO:0000313" key="3">
    <source>
        <dbReference type="Proteomes" id="UP001180020"/>
    </source>
</evidence>
<dbReference type="PROSITE" id="PS50144">
    <property type="entry name" value="MATH"/>
    <property type="match status" value="1"/>
</dbReference>
<dbReference type="CDD" id="cd00121">
    <property type="entry name" value="MATH"/>
    <property type="match status" value="1"/>
</dbReference>
<dbReference type="Gene3D" id="2.60.210.10">
    <property type="entry name" value="Apoptosis, Tumor Necrosis Factor Receptor Associated Protein 2, Chain A"/>
    <property type="match status" value="1"/>
</dbReference>
<dbReference type="PANTHER" id="PTHR46162:SF2">
    <property type="entry name" value="ANKYRIN REPEAT-CONTAINING PROTEIN-RELATED"/>
    <property type="match status" value="1"/>
</dbReference>
<evidence type="ECO:0000259" key="1">
    <source>
        <dbReference type="PROSITE" id="PS50144"/>
    </source>
</evidence>